<proteinExistence type="predicted"/>
<organism evidence="1 2">
    <name type="scientific">Dovyalis caffra</name>
    <dbReference type="NCBI Taxonomy" id="77055"/>
    <lineage>
        <taxon>Eukaryota</taxon>
        <taxon>Viridiplantae</taxon>
        <taxon>Streptophyta</taxon>
        <taxon>Embryophyta</taxon>
        <taxon>Tracheophyta</taxon>
        <taxon>Spermatophyta</taxon>
        <taxon>Magnoliopsida</taxon>
        <taxon>eudicotyledons</taxon>
        <taxon>Gunneridae</taxon>
        <taxon>Pentapetalae</taxon>
        <taxon>rosids</taxon>
        <taxon>fabids</taxon>
        <taxon>Malpighiales</taxon>
        <taxon>Salicaceae</taxon>
        <taxon>Flacourtieae</taxon>
        <taxon>Dovyalis</taxon>
    </lineage>
</organism>
<dbReference type="AlphaFoldDB" id="A0AAV1RPH1"/>
<protein>
    <submittedName>
        <fullName evidence="1">Uncharacterized protein</fullName>
    </submittedName>
</protein>
<comment type="caution">
    <text evidence="1">The sequence shown here is derived from an EMBL/GenBank/DDBJ whole genome shotgun (WGS) entry which is preliminary data.</text>
</comment>
<dbReference type="EMBL" id="CAWUPB010001108">
    <property type="protein sequence ID" value="CAK7337938.1"/>
    <property type="molecule type" value="Genomic_DNA"/>
</dbReference>
<gene>
    <name evidence="1" type="ORF">DCAF_LOCUS12979</name>
</gene>
<sequence>MEVWCAEIEVQENGEGELWGRVEWFDVVHKVPVGSSIAYKILPEIWTARHMERLNDCAGGFRGLVTDSNGYAGHRSNQGSCLARLVE</sequence>
<dbReference type="Proteomes" id="UP001314170">
    <property type="component" value="Unassembled WGS sequence"/>
</dbReference>
<reference evidence="1 2" key="1">
    <citation type="submission" date="2024-01" db="EMBL/GenBank/DDBJ databases">
        <authorList>
            <person name="Waweru B."/>
        </authorList>
    </citation>
    <scope>NUCLEOTIDE SEQUENCE [LARGE SCALE GENOMIC DNA]</scope>
</reference>
<name>A0AAV1RPH1_9ROSI</name>
<accession>A0AAV1RPH1</accession>
<keyword evidence="2" id="KW-1185">Reference proteome</keyword>
<evidence type="ECO:0000313" key="1">
    <source>
        <dbReference type="EMBL" id="CAK7337938.1"/>
    </source>
</evidence>
<evidence type="ECO:0000313" key="2">
    <source>
        <dbReference type="Proteomes" id="UP001314170"/>
    </source>
</evidence>